<evidence type="ECO:0000256" key="1">
    <source>
        <dbReference type="ARBA" id="ARBA00022614"/>
    </source>
</evidence>
<accession>A0AAD2DIZ9</accession>
<reference evidence="4" key="1">
    <citation type="submission" date="2023-05" db="EMBL/GenBank/DDBJ databases">
        <authorList>
            <person name="Huff M."/>
        </authorList>
    </citation>
    <scope>NUCLEOTIDE SEQUENCE</scope>
</reference>
<dbReference type="AlphaFoldDB" id="A0AAD2DIZ9"/>
<keyword evidence="5" id="KW-1185">Reference proteome</keyword>
<dbReference type="InterPro" id="IPR013210">
    <property type="entry name" value="LRR_N_plant-typ"/>
</dbReference>
<sequence length="119" mass="12993">MNVDAASVLRSLKDQWGNTPPSWDKSNDPCGGWDGISCSNSTLRVPAIPWTPNQNSSWGTATVYEKMVANTGSVGSWGTSRNDTSGSKEAWNKIGVSSENETRGLLVFMECQRSSHRIR</sequence>
<dbReference type="Pfam" id="PF08263">
    <property type="entry name" value="LRRNT_2"/>
    <property type="match status" value="1"/>
</dbReference>
<proteinExistence type="predicted"/>
<gene>
    <name evidence="4" type="ORF">FPE_LOCUS996</name>
</gene>
<feature type="domain" description="Leucine-rich repeat-containing N-terminal plant-type" evidence="3">
    <location>
        <begin position="8"/>
        <end position="39"/>
    </location>
</feature>
<dbReference type="Proteomes" id="UP000834106">
    <property type="component" value="Chromosome 1"/>
</dbReference>
<evidence type="ECO:0000256" key="2">
    <source>
        <dbReference type="ARBA" id="ARBA00022737"/>
    </source>
</evidence>
<keyword evidence="2" id="KW-0677">Repeat</keyword>
<evidence type="ECO:0000313" key="5">
    <source>
        <dbReference type="Proteomes" id="UP000834106"/>
    </source>
</evidence>
<keyword evidence="1" id="KW-0433">Leucine-rich repeat</keyword>
<dbReference type="EMBL" id="OU503036">
    <property type="protein sequence ID" value="CAI9753565.1"/>
    <property type="molecule type" value="Genomic_DNA"/>
</dbReference>
<evidence type="ECO:0000313" key="4">
    <source>
        <dbReference type="EMBL" id="CAI9753565.1"/>
    </source>
</evidence>
<organism evidence="4 5">
    <name type="scientific">Fraxinus pennsylvanica</name>
    <dbReference type="NCBI Taxonomy" id="56036"/>
    <lineage>
        <taxon>Eukaryota</taxon>
        <taxon>Viridiplantae</taxon>
        <taxon>Streptophyta</taxon>
        <taxon>Embryophyta</taxon>
        <taxon>Tracheophyta</taxon>
        <taxon>Spermatophyta</taxon>
        <taxon>Magnoliopsida</taxon>
        <taxon>eudicotyledons</taxon>
        <taxon>Gunneridae</taxon>
        <taxon>Pentapetalae</taxon>
        <taxon>asterids</taxon>
        <taxon>lamiids</taxon>
        <taxon>Lamiales</taxon>
        <taxon>Oleaceae</taxon>
        <taxon>Oleeae</taxon>
        <taxon>Fraxinus</taxon>
    </lineage>
</organism>
<name>A0AAD2DIZ9_9LAMI</name>
<protein>
    <recommendedName>
        <fullName evidence="3">Leucine-rich repeat-containing N-terminal plant-type domain-containing protein</fullName>
    </recommendedName>
</protein>
<evidence type="ECO:0000259" key="3">
    <source>
        <dbReference type="Pfam" id="PF08263"/>
    </source>
</evidence>